<dbReference type="SMART" id="SM00342">
    <property type="entry name" value="HTH_ARAC"/>
    <property type="match status" value="1"/>
</dbReference>
<evidence type="ECO:0000313" key="6">
    <source>
        <dbReference type="EMBL" id="AKQ63497.1"/>
    </source>
</evidence>
<dbReference type="PANTHER" id="PTHR46796:SF2">
    <property type="entry name" value="TRANSCRIPTIONAL REGULATORY PROTEIN"/>
    <property type="match status" value="1"/>
</dbReference>
<evidence type="ECO:0000313" key="7">
    <source>
        <dbReference type="Proteomes" id="UP000009026"/>
    </source>
</evidence>
<evidence type="ECO:0000259" key="5">
    <source>
        <dbReference type="PROSITE" id="PS01124"/>
    </source>
</evidence>
<dbReference type="PROSITE" id="PS00041">
    <property type="entry name" value="HTH_ARAC_FAMILY_1"/>
    <property type="match status" value="1"/>
</dbReference>
<dbReference type="eggNOG" id="COG2207">
    <property type="taxonomic scope" value="Bacteria"/>
</dbReference>
<keyword evidence="7" id="KW-1185">Reference proteome</keyword>
<dbReference type="EMBL" id="CP012109">
    <property type="protein sequence ID" value="AKQ63497.1"/>
    <property type="molecule type" value="Genomic_DNA"/>
</dbReference>
<proteinExistence type="predicted"/>
<reference evidence="6 7" key="1">
    <citation type="journal article" date="2016" name="PLoS ONE">
        <title>Complete Genome Sequence and Comparative Genomics of a Novel Myxobacterium Myxococcus hansupus.</title>
        <authorList>
            <person name="Sharma G."/>
            <person name="Narwani T."/>
            <person name="Subramanian S."/>
        </authorList>
    </citation>
    <scope>NUCLEOTIDE SEQUENCE [LARGE SCALE GENOMIC DNA]</scope>
    <source>
        <strain evidence="7">mixupus</strain>
    </source>
</reference>
<evidence type="ECO:0000256" key="1">
    <source>
        <dbReference type="ARBA" id="ARBA00023015"/>
    </source>
</evidence>
<dbReference type="Proteomes" id="UP000009026">
    <property type="component" value="Chromosome"/>
</dbReference>
<dbReference type="Gene3D" id="1.10.10.60">
    <property type="entry name" value="Homeodomain-like"/>
    <property type="match status" value="2"/>
</dbReference>
<dbReference type="InterPro" id="IPR009057">
    <property type="entry name" value="Homeodomain-like_sf"/>
</dbReference>
<dbReference type="InterPro" id="IPR018060">
    <property type="entry name" value="HTH_AraC"/>
</dbReference>
<dbReference type="InterPro" id="IPR050204">
    <property type="entry name" value="AraC_XylS_family_regulators"/>
</dbReference>
<evidence type="ECO:0000256" key="3">
    <source>
        <dbReference type="ARBA" id="ARBA00023163"/>
    </source>
</evidence>
<dbReference type="AlphaFoldDB" id="A0A0H4X6M5"/>
<dbReference type="Pfam" id="PF12833">
    <property type="entry name" value="HTH_18"/>
    <property type="match status" value="1"/>
</dbReference>
<dbReference type="STRING" id="1297742.A176_000409"/>
<keyword evidence="3" id="KW-0804">Transcription</keyword>
<dbReference type="PANTHER" id="PTHR46796">
    <property type="entry name" value="HTH-TYPE TRANSCRIPTIONAL ACTIVATOR RHAS-RELATED"/>
    <property type="match status" value="1"/>
</dbReference>
<keyword evidence="1" id="KW-0805">Transcription regulation</keyword>
<organism evidence="6 7">
    <name type="scientific">Pseudomyxococcus hansupus</name>
    <dbReference type="NCBI Taxonomy" id="1297742"/>
    <lineage>
        <taxon>Bacteria</taxon>
        <taxon>Pseudomonadati</taxon>
        <taxon>Myxococcota</taxon>
        <taxon>Myxococcia</taxon>
        <taxon>Myxococcales</taxon>
        <taxon>Cystobacterineae</taxon>
        <taxon>Myxococcaceae</taxon>
        <taxon>Pseudomyxococcus</taxon>
    </lineage>
</organism>
<evidence type="ECO:0000256" key="4">
    <source>
        <dbReference type="SAM" id="MobiDB-lite"/>
    </source>
</evidence>
<dbReference type="GO" id="GO:0003700">
    <property type="term" value="F:DNA-binding transcription factor activity"/>
    <property type="evidence" value="ECO:0007669"/>
    <property type="project" value="InterPro"/>
</dbReference>
<dbReference type="GO" id="GO:0043565">
    <property type="term" value="F:sequence-specific DNA binding"/>
    <property type="evidence" value="ECO:0007669"/>
    <property type="project" value="InterPro"/>
</dbReference>
<dbReference type="InterPro" id="IPR018062">
    <property type="entry name" value="HTH_AraC-typ_CS"/>
</dbReference>
<dbReference type="KEGG" id="mym:A176_000409"/>
<name>A0A0H4X6M5_9BACT</name>
<protein>
    <submittedName>
        <fullName evidence="6">Transcriptional regulator, AraC family</fullName>
    </submittedName>
</protein>
<dbReference type="SUPFAM" id="SSF46689">
    <property type="entry name" value="Homeodomain-like"/>
    <property type="match status" value="2"/>
</dbReference>
<evidence type="ECO:0000256" key="2">
    <source>
        <dbReference type="ARBA" id="ARBA00023125"/>
    </source>
</evidence>
<accession>A0A0H4X6M5</accession>
<sequence length="257" mass="27904">MPLVVWPTAIAMWGPGDATTRHAHHAMHLVLCRTGTLAIRAPGMKAAEQAAGVLVAPDAPHALDARGTDVLILFVEPESHDGERLMAALDGPMRLFDSARRDTLLAHLPASAPLGHEAVGQWMERTLESLSGTPETPRRIHPRVRKLLRHLRAEPAPEDTSLEALAQLVGLSPSRLMHVFSESLGVPLRPYLLWLRLQRASGAIAAGRTLGEAAHAAGFSDAAHLTRTFRRMFGTTPSSLQRRGPDMQAQARSRATR</sequence>
<dbReference type="PATRIC" id="fig|1297742.4.peg.415"/>
<keyword evidence="2" id="KW-0238">DNA-binding</keyword>
<dbReference type="PROSITE" id="PS01124">
    <property type="entry name" value="HTH_ARAC_FAMILY_2"/>
    <property type="match status" value="1"/>
</dbReference>
<gene>
    <name evidence="6" type="ORF">A176_000409</name>
</gene>
<feature type="region of interest" description="Disordered" evidence="4">
    <location>
        <begin position="234"/>
        <end position="257"/>
    </location>
</feature>
<feature type="domain" description="HTH araC/xylS-type" evidence="5">
    <location>
        <begin position="145"/>
        <end position="243"/>
    </location>
</feature>